<dbReference type="GO" id="GO:0019878">
    <property type="term" value="P:lysine biosynthetic process via aminoadipic acid"/>
    <property type="evidence" value="ECO:0007669"/>
    <property type="project" value="TreeGrafter"/>
</dbReference>
<dbReference type="Gene3D" id="3.40.250.10">
    <property type="entry name" value="Rhodanese-like domain"/>
    <property type="match status" value="1"/>
</dbReference>
<comment type="catalytic activity">
    <reaction evidence="3">
        <text>[glutaredoxin]-dithiol + arsenate + glutathione + H(+) = glutathionyl-S-S-[glutaredoxin] + arsenite + H2O</text>
        <dbReference type="Rhea" id="RHEA:22016"/>
        <dbReference type="Rhea" id="RHEA-COMP:10729"/>
        <dbReference type="Rhea" id="RHEA-COMP:17668"/>
        <dbReference type="ChEBI" id="CHEBI:15377"/>
        <dbReference type="ChEBI" id="CHEBI:15378"/>
        <dbReference type="ChEBI" id="CHEBI:29242"/>
        <dbReference type="ChEBI" id="CHEBI:29950"/>
        <dbReference type="ChEBI" id="CHEBI:48597"/>
        <dbReference type="ChEBI" id="CHEBI:57925"/>
        <dbReference type="ChEBI" id="CHEBI:146199"/>
        <dbReference type="EC" id="1.20.4.1"/>
    </reaction>
</comment>
<dbReference type="GO" id="GO:0008794">
    <property type="term" value="F:arsenate reductase (glutaredoxin) activity"/>
    <property type="evidence" value="ECO:0007669"/>
    <property type="project" value="UniProtKB-EC"/>
</dbReference>
<sequence length="445" mass="50542">MFTYFRGLYMNFSQRKKKSKNQEHQRRRTEEEEAMARTISYVTGSQLLSLKRRPNLAIVDVRDDERSYDGHITGSLHYASGNFTDKISNLIQEVKGKDTLVFHCALSQVRGPTCARRLANYLDEVKEDTGIKNIFVLERGFNGWESSGRPVCRCTDVPCKNQSADKRMNLHCFGGNFSTALVPIKLPSKMETHFWYVLPDEVKSASLLNQYLQLLSPCEKENVCRMCGDQLKKSALLARALVRTTIARYQTNCQVNPRSLKLRKNIYGKPEIGIDVEEKHRRIKNDILAFARRYFSPKEVKLLTDITDPEIQRQEFIKLWTLKEAYVKALGKGFSAAPFKTFTIHSSLATTGTSHLFDALSSEASEIVVDSSDDPENLTSNWQFALLDMAGSHYAAICVEKDKSNRVEARVLMKLTMWKTIPFVEDERVSGTNAVVAVGGLIEQL</sequence>
<organism evidence="5 6">
    <name type="scientific">Dipteronia dyeriana</name>
    <dbReference type="NCBI Taxonomy" id="168575"/>
    <lineage>
        <taxon>Eukaryota</taxon>
        <taxon>Viridiplantae</taxon>
        <taxon>Streptophyta</taxon>
        <taxon>Embryophyta</taxon>
        <taxon>Tracheophyta</taxon>
        <taxon>Spermatophyta</taxon>
        <taxon>Magnoliopsida</taxon>
        <taxon>eudicotyledons</taxon>
        <taxon>Gunneridae</taxon>
        <taxon>Pentapetalae</taxon>
        <taxon>rosids</taxon>
        <taxon>malvids</taxon>
        <taxon>Sapindales</taxon>
        <taxon>Sapindaceae</taxon>
        <taxon>Hippocastanoideae</taxon>
        <taxon>Acereae</taxon>
        <taxon>Dipteronia</taxon>
    </lineage>
</organism>
<accession>A0AAD9X914</accession>
<dbReference type="Pfam" id="PF01648">
    <property type="entry name" value="ACPS"/>
    <property type="match status" value="1"/>
</dbReference>
<dbReference type="PANTHER" id="PTHR12215">
    <property type="entry name" value="PHOSPHOPANTETHEINE TRANSFERASE"/>
    <property type="match status" value="1"/>
</dbReference>
<dbReference type="SUPFAM" id="SSF56214">
    <property type="entry name" value="4'-phosphopantetheinyl transferase"/>
    <property type="match status" value="2"/>
</dbReference>
<dbReference type="InterPro" id="IPR036873">
    <property type="entry name" value="Rhodanese-like_dom_sf"/>
</dbReference>
<keyword evidence="6" id="KW-1185">Reference proteome</keyword>
<keyword evidence="1" id="KW-0808">Transferase</keyword>
<reference evidence="5" key="1">
    <citation type="journal article" date="2023" name="Plant J.">
        <title>Genome sequences and population genomics provide insights into the demographic history, inbreeding, and mutation load of two 'living fossil' tree species of Dipteronia.</title>
        <authorList>
            <person name="Feng Y."/>
            <person name="Comes H.P."/>
            <person name="Chen J."/>
            <person name="Zhu S."/>
            <person name="Lu R."/>
            <person name="Zhang X."/>
            <person name="Li P."/>
            <person name="Qiu J."/>
            <person name="Olsen K.M."/>
            <person name="Qiu Y."/>
        </authorList>
    </citation>
    <scope>NUCLEOTIDE SEQUENCE</scope>
    <source>
        <strain evidence="5">KIB01</strain>
    </source>
</reference>
<evidence type="ECO:0000313" key="5">
    <source>
        <dbReference type="EMBL" id="KAK2654933.1"/>
    </source>
</evidence>
<evidence type="ECO:0000256" key="3">
    <source>
        <dbReference type="ARBA" id="ARBA00051619"/>
    </source>
</evidence>
<dbReference type="AlphaFoldDB" id="A0AAD9X914"/>
<dbReference type="InterPro" id="IPR037143">
    <property type="entry name" value="4-PPantetheinyl_Trfase_dom_sf"/>
</dbReference>
<dbReference type="FunFam" id="3.40.250.10:FF:000037">
    <property type="entry name" value="Dual-specificity phosphatase CDC25"/>
    <property type="match status" value="1"/>
</dbReference>
<name>A0AAD9X914_9ROSI</name>
<dbReference type="SUPFAM" id="SSF52821">
    <property type="entry name" value="Rhodanese/Cell cycle control phosphatase"/>
    <property type="match status" value="1"/>
</dbReference>
<dbReference type="Pfam" id="PF00581">
    <property type="entry name" value="Rhodanese"/>
    <property type="match status" value="1"/>
</dbReference>
<proteinExistence type="predicted"/>
<dbReference type="Gene3D" id="3.90.470.20">
    <property type="entry name" value="4'-phosphopantetheinyl transferase domain"/>
    <property type="match status" value="2"/>
</dbReference>
<feature type="domain" description="Rhodanese" evidence="4">
    <location>
        <begin position="52"/>
        <end position="153"/>
    </location>
</feature>
<dbReference type="FunFam" id="3.90.470.20:FF:000011">
    <property type="entry name" value="Os08g0243100 protein"/>
    <property type="match status" value="1"/>
</dbReference>
<evidence type="ECO:0000256" key="1">
    <source>
        <dbReference type="ARBA" id="ARBA00022679"/>
    </source>
</evidence>
<dbReference type="Proteomes" id="UP001280121">
    <property type="component" value="Unassembled WGS sequence"/>
</dbReference>
<dbReference type="EMBL" id="JANJYI010000003">
    <property type="protein sequence ID" value="KAK2654933.1"/>
    <property type="molecule type" value="Genomic_DNA"/>
</dbReference>
<dbReference type="InterPro" id="IPR050559">
    <property type="entry name" value="P-Pant_transferase_sf"/>
</dbReference>
<evidence type="ECO:0000256" key="2">
    <source>
        <dbReference type="ARBA" id="ARBA00023002"/>
    </source>
</evidence>
<dbReference type="GO" id="GO:0008897">
    <property type="term" value="F:holo-[acyl-carrier-protein] synthase activity"/>
    <property type="evidence" value="ECO:0007669"/>
    <property type="project" value="InterPro"/>
</dbReference>
<protein>
    <recommendedName>
        <fullName evidence="4">Rhodanese domain-containing protein</fullName>
    </recommendedName>
</protein>
<keyword evidence="2" id="KW-0560">Oxidoreductase</keyword>
<comment type="caution">
    <text evidence="5">The sequence shown here is derived from an EMBL/GenBank/DDBJ whole genome shotgun (WGS) entry which is preliminary data.</text>
</comment>
<dbReference type="GO" id="GO:0016791">
    <property type="term" value="F:phosphatase activity"/>
    <property type="evidence" value="ECO:0007669"/>
    <property type="project" value="UniProtKB-ARBA"/>
</dbReference>
<dbReference type="GO" id="GO:0005829">
    <property type="term" value="C:cytosol"/>
    <property type="evidence" value="ECO:0007669"/>
    <property type="project" value="TreeGrafter"/>
</dbReference>
<dbReference type="InterPro" id="IPR001763">
    <property type="entry name" value="Rhodanese-like_dom"/>
</dbReference>
<dbReference type="InterPro" id="IPR008278">
    <property type="entry name" value="4-PPantetheinyl_Trfase_dom"/>
</dbReference>
<dbReference type="PROSITE" id="PS50206">
    <property type="entry name" value="RHODANESE_3"/>
    <property type="match status" value="1"/>
</dbReference>
<gene>
    <name evidence="5" type="ORF">Ddye_007985</name>
</gene>
<dbReference type="GO" id="GO:0000287">
    <property type="term" value="F:magnesium ion binding"/>
    <property type="evidence" value="ECO:0007669"/>
    <property type="project" value="InterPro"/>
</dbReference>
<evidence type="ECO:0000313" key="6">
    <source>
        <dbReference type="Proteomes" id="UP001280121"/>
    </source>
</evidence>
<dbReference type="PANTHER" id="PTHR12215:SF15">
    <property type="entry name" value="4'-PHOSPHOPANTETHEINYL TRANSFERASE SUPERFAMILY-RELATED"/>
    <property type="match status" value="1"/>
</dbReference>
<evidence type="ECO:0000259" key="4">
    <source>
        <dbReference type="PROSITE" id="PS50206"/>
    </source>
</evidence>
<dbReference type="SMART" id="SM00450">
    <property type="entry name" value="RHOD"/>
    <property type="match status" value="1"/>
</dbReference>